<dbReference type="GeneID" id="36553928"/>
<dbReference type="SUPFAM" id="SSF81901">
    <property type="entry name" value="HCP-like"/>
    <property type="match status" value="1"/>
</dbReference>
<organism evidence="2 3">
    <name type="scientific">Aspergillus steynii IBT 23096</name>
    <dbReference type="NCBI Taxonomy" id="1392250"/>
    <lineage>
        <taxon>Eukaryota</taxon>
        <taxon>Fungi</taxon>
        <taxon>Dikarya</taxon>
        <taxon>Ascomycota</taxon>
        <taxon>Pezizomycotina</taxon>
        <taxon>Eurotiomycetes</taxon>
        <taxon>Eurotiomycetidae</taxon>
        <taxon>Eurotiales</taxon>
        <taxon>Aspergillaceae</taxon>
        <taxon>Aspergillus</taxon>
        <taxon>Aspergillus subgen. Circumdati</taxon>
    </lineage>
</organism>
<evidence type="ECO:0000313" key="3">
    <source>
        <dbReference type="Proteomes" id="UP000234275"/>
    </source>
</evidence>
<dbReference type="AlphaFoldDB" id="A0A2I2GPK7"/>
<gene>
    <name evidence="2" type="ORF">P170DRAFT_398575</name>
</gene>
<reference evidence="2 3" key="1">
    <citation type="submission" date="2016-12" db="EMBL/GenBank/DDBJ databases">
        <title>The genomes of Aspergillus section Nigri reveals drivers in fungal speciation.</title>
        <authorList>
            <consortium name="DOE Joint Genome Institute"/>
            <person name="Vesth T.C."/>
            <person name="Nybo J."/>
            <person name="Theobald S."/>
            <person name="Brandl J."/>
            <person name="Frisvad J.C."/>
            <person name="Nielsen K.F."/>
            <person name="Lyhne E.K."/>
            <person name="Kogle M.E."/>
            <person name="Kuo A."/>
            <person name="Riley R."/>
            <person name="Clum A."/>
            <person name="Nolan M."/>
            <person name="Lipzen A."/>
            <person name="Salamov A."/>
            <person name="Henrissat B."/>
            <person name="Wiebenga A."/>
            <person name="De Vries R.P."/>
            <person name="Grigoriev I.V."/>
            <person name="Mortensen U.H."/>
            <person name="Andersen M.R."/>
            <person name="Baker S.E."/>
        </authorList>
    </citation>
    <scope>NUCLEOTIDE SEQUENCE [LARGE SCALE GENOMIC DNA]</scope>
    <source>
        <strain evidence="2 3">IBT 23096</strain>
    </source>
</reference>
<name>A0A2I2GPK7_9EURO</name>
<dbReference type="VEuPathDB" id="FungiDB:P170DRAFT_398575"/>
<evidence type="ECO:0000256" key="1">
    <source>
        <dbReference type="SAM" id="MobiDB-lite"/>
    </source>
</evidence>
<evidence type="ECO:0000313" key="2">
    <source>
        <dbReference type="EMBL" id="PLB54806.1"/>
    </source>
</evidence>
<dbReference type="InterPro" id="IPR011990">
    <property type="entry name" value="TPR-like_helical_dom_sf"/>
</dbReference>
<comment type="caution">
    <text evidence="2">The sequence shown here is derived from an EMBL/GenBank/DDBJ whole genome shotgun (WGS) entry which is preliminary data.</text>
</comment>
<feature type="compositionally biased region" description="Polar residues" evidence="1">
    <location>
        <begin position="57"/>
        <end position="70"/>
    </location>
</feature>
<dbReference type="Proteomes" id="UP000234275">
    <property type="component" value="Unassembled WGS sequence"/>
</dbReference>
<dbReference type="RefSeq" id="XP_024710108.1">
    <property type="nucleotide sequence ID" value="XM_024846229.1"/>
</dbReference>
<sequence>MSLPRAPNPFRHPNKSRHYSRLACQISGSTIPRRPNRITTSTASPRPAGPEPRTRTPAPSTKRSFHTTHPLSAARAPKIRIAENTRSRARPAFSNDGLYQGGVVNDIPNRLKTLEELGPKLWRTSIIEGFVDEDVDRKTFMYVARGVLKSAASRAPSGAAVREISENPDLVFKIGHVVATNSPSLMQWVISSTAQAGAIIPTLMSASRALAKADSSPGTTVPQRTPIFEKVEHLALEAHDPRAMLIHAKLLGQQKRYPEALQLAESVMSMIYPSKTNPPPTRSMDIPNLEPPWAIYSWLKRCAKPETSEPTSEPELKPETDTDMDMDMDMLKTAALEYQDPEALVTYATHMMATNDLAKYEECMSKAATAGYAPACRKLANFYYLTSQGRFPRRGTKSTDPAGDFERAKAANERAAAPGASKLKAFLSGLFGPQPYHEYRGLAIEWYELAFRHGCPRAALALAILMRENGEAMETVEPVFQYVLMSSAQLGGLIRPFRVNWEREDYVPMVPGEVLDV</sequence>
<keyword evidence="3" id="KW-1185">Reference proteome</keyword>
<accession>A0A2I2GPK7</accession>
<protein>
    <submittedName>
        <fullName evidence="2">Uncharacterized protein</fullName>
    </submittedName>
</protein>
<dbReference type="OrthoDB" id="250175at2759"/>
<dbReference type="Gene3D" id="1.25.40.10">
    <property type="entry name" value="Tetratricopeptide repeat domain"/>
    <property type="match status" value="1"/>
</dbReference>
<dbReference type="EMBL" id="MSFO01000001">
    <property type="protein sequence ID" value="PLB54806.1"/>
    <property type="molecule type" value="Genomic_DNA"/>
</dbReference>
<dbReference type="STRING" id="1392250.A0A2I2GPK7"/>
<feature type="region of interest" description="Disordered" evidence="1">
    <location>
        <begin position="1"/>
        <end position="77"/>
    </location>
</feature>
<feature type="region of interest" description="Disordered" evidence="1">
    <location>
        <begin position="304"/>
        <end position="323"/>
    </location>
</feature>
<proteinExistence type="predicted"/>